<dbReference type="OMA" id="YYHPQRN"/>
<evidence type="ECO:0000256" key="2">
    <source>
        <dbReference type="ARBA" id="ARBA00005891"/>
    </source>
</evidence>
<dbReference type="GO" id="GO:0035243">
    <property type="term" value="F:protein-arginine omega-N symmetric methyltransferase activity"/>
    <property type="evidence" value="ECO:0007669"/>
    <property type="project" value="UniProtKB-EC"/>
</dbReference>
<dbReference type="AlphaFoldDB" id="M2X4J7"/>
<dbReference type="InterPro" id="IPR003788">
    <property type="entry name" value="NDUFAF7"/>
</dbReference>
<evidence type="ECO:0000313" key="9">
    <source>
        <dbReference type="Proteomes" id="UP000030680"/>
    </source>
</evidence>
<dbReference type="EMBL" id="KB454492">
    <property type="protein sequence ID" value="EME31340.1"/>
    <property type="molecule type" value="Genomic_DNA"/>
</dbReference>
<dbReference type="STRING" id="130081.M2X4J7"/>
<comment type="catalytic activity">
    <reaction evidence="6 7">
        <text>L-arginyl-[protein] + 2 S-adenosyl-L-methionine = N(omega),N(omega)'-dimethyl-L-arginyl-[protein] + 2 S-adenosyl-L-homocysteine + 2 H(+)</text>
        <dbReference type="Rhea" id="RHEA:48108"/>
        <dbReference type="Rhea" id="RHEA-COMP:10532"/>
        <dbReference type="Rhea" id="RHEA-COMP:11992"/>
        <dbReference type="ChEBI" id="CHEBI:15378"/>
        <dbReference type="ChEBI" id="CHEBI:29965"/>
        <dbReference type="ChEBI" id="CHEBI:57856"/>
        <dbReference type="ChEBI" id="CHEBI:59789"/>
        <dbReference type="ChEBI" id="CHEBI:88221"/>
        <dbReference type="EC" id="2.1.1.320"/>
    </reaction>
</comment>
<evidence type="ECO:0000256" key="6">
    <source>
        <dbReference type="ARBA" id="ARBA00048612"/>
    </source>
</evidence>
<keyword evidence="5 7" id="KW-0496">Mitochondrion</keyword>
<sequence length="445" mass="50524">MNGSLLLRRLWADSFKKALTCYRPSCYGIQVFGFHCGANVSKYSTSERKVSLTKVGEILQQNIAAKGAITVAEFMKECLQHPFYGYYMKETVLGRQGDFVTAPEISQTFGEMVGLWFVSLAEERYSSFTKPFRLVELGPGIGTLMNDMLRTMAQFPWFYRHITVHLVETSPALMKQQQLTLTRYKQKGVNLFWHRNIDEVPSDGSFFIIAQEFFDALPIHQFVWKENGWQEKLIDIETRQEEPFHFRYVLSGGSTTASRVFLDFLGYHRNERGDIEDSVMRDGVELSPQSLSIVQSITTRLTQSSGAFLVIDYGANQHINDSLRAIRSHEFVPVLREPGEADLSADVNFLSLRKAYEQTPALKKSQGNSFRPICLGPISQRQFLLSMGIEYRVVQLVLSSKTDEEAADIHKGYKRLVSHGDGMGNVYKCFCIVSPDFGIPVGFSK</sequence>
<protein>
    <recommendedName>
        <fullName evidence="7">Protein arginine methyltransferase NDUFAF7</fullName>
        <ecNumber evidence="7">2.1.1.320</ecNumber>
    </recommendedName>
</protein>
<dbReference type="Gene3D" id="3.40.50.12710">
    <property type="match status" value="1"/>
</dbReference>
<evidence type="ECO:0000256" key="3">
    <source>
        <dbReference type="ARBA" id="ARBA00022603"/>
    </source>
</evidence>
<organism evidence="8 9">
    <name type="scientific">Galdieria sulphuraria</name>
    <name type="common">Red alga</name>
    <dbReference type="NCBI Taxonomy" id="130081"/>
    <lineage>
        <taxon>Eukaryota</taxon>
        <taxon>Rhodophyta</taxon>
        <taxon>Bangiophyceae</taxon>
        <taxon>Galdieriales</taxon>
        <taxon>Galdieriaceae</taxon>
        <taxon>Galdieria</taxon>
    </lineage>
</organism>
<dbReference type="eggNOG" id="KOG2901">
    <property type="taxonomic scope" value="Eukaryota"/>
</dbReference>
<name>M2X4J7_GALSU</name>
<proteinExistence type="inferred from homology"/>
<evidence type="ECO:0000256" key="7">
    <source>
        <dbReference type="RuleBase" id="RU364114"/>
    </source>
</evidence>
<dbReference type="EC" id="2.1.1.320" evidence="7"/>
<dbReference type="GO" id="GO:0032259">
    <property type="term" value="P:methylation"/>
    <property type="evidence" value="ECO:0007669"/>
    <property type="project" value="UniProtKB-KW"/>
</dbReference>
<comment type="similarity">
    <text evidence="2 7">Belongs to the NDUFAF7 family.</text>
</comment>
<evidence type="ECO:0000256" key="5">
    <source>
        <dbReference type="ARBA" id="ARBA00023128"/>
    </source>
</evidence>
<dbReference type="SUPFAM" id="SSF53335">
    <property type="entry name" value="S-adenosyl-L-methionine-dependent methyltransferases"/>
    <property type="match status" value="1"/>
</dbReference>
<dbReference type="OrthoDB" id="438553at2759"/>
<dbReference type="GO" id="GO:0005739">
    <property type="term" value="C:mitochondrion"/>
    <property type="evidence" value="ECO:0007669"/>
    <property type="project" value="UniProtKB-SubCell"/>
</dbReference>
<keyword evidence="9" id="KW-1185">Reference proteome</keyword>
<dbReference type="KEGG" id="gsl:Gasu_13100"/>
<dbReference type="RefSeq" id="XP_005707860.1">
    <property type="nucleotide sequence ID" value="XM_005707803.1"/>
</dbReference>
<evidence type="ECO:0000313" key="8">
    <source>
        <dbReference type="EMBL" id="EME31340.1"/>
    </source>
</evidence>
<dbReference type="Proteomes" id="UP000030680">
    <property type="component" value="Unassembled WGS sequence"/>
</dbReference>
<dbReference type="Gramene" id="EME31340">
    <property type="protein sequence ID" value="EME31340"/>
    <property type="gene ID" value="Gasu_13100"/>
</dbReference>
<keyword evidence="4 7" id="KW-0808">Transferase</keyword>
<dbReference type="InterPro" id="IPR038375">
    <property type="entry name" value="NDUFAF7_sf"/>
</dbReference>
<dbReference type="InterPro" id="IPR029063">
    <property type="entry name" value="SAM-dependent_MTases_sf"/>
</dbReference>
<dbReference type="GeneID" id="17089989"/>
<accession>M2X4J7</accession>
<evidence type="ECO:0000256" key="1">
    <source>
        <dbReference type="ARBA" id="ARBA00004173"/>
    </source>
</evidence>
<dbReference type="PANTHER" id="PTHR12049">
    <property type="entry name" value="PROTEIN ARGININE METHYLTRANSFERASE NDUFAF7, MITOCHONDRIAL"/>
    <property type="match status" value="1"/>
</dbReference>
<reference evidence="9" key="1">
    <citation type="journal article" date="2013" name="Science">
        <title>Gene transfer from bacteria and archaea facilitated evolution of an extremophilic eukaryote.</title>
        <authorList>
            <person name="Schonknecht G."/>
            <person name="Chen W.H."/>
            <person name="Ternes C.M."/>
            <person name="Barbier G.G."/>
            <person name="Shrestha R.P."/>
            <person name="Stanke M."/>
            <person name="Brautigam A."/>
            <person name="Baker B.J."/>
            <person name="Banfield J.F."/>
            <person name="Garavito R.M."/>
            <person name="Carr K."/>
            <person name="Wilkerson C."/>
            <person name="Rensing S.A."/>
            <person name="Gagneul D."/>
            <person name="Dickenson N.E."/>
            <person name="Oesterhelt C."/>
            <person name="Lercher M.J."/>
            <person name="Weber A.P."/>
        </authorList>
    </citation>
    <scope>NUCLEOTIDE SEQUENCE [LARGE SCALE GENOMIC DNA]</scope>
    <source>
        <strain evidence="9">074W</strain>
    </source>
</reference>
<comment type="subcellular location">
    <subcellularLocation>
        <location evidence="1 7">Mitochondrion</location>
    </subcellularLocation>
</comment>
<evidence type="ECO:0000256" key="4">
    <source>
        <dbReference type="ARBA" id="ARBA00022679"/>
    </source>
</evidence>
<gene>
    <name evidence="8" type="ORF">Gasu_13100</name>
</gene>
<dbReference type="Pfam" id="PF02636">
    <property type="entry name" value="Methyltransf_28"/>
    <property type="match status" value="1"/>
</dbReference>
<comment type="function">
    <text evidence="7">Arginine methyltransferase involved in the assembly or stability of mitochondrial NADH:ubiquinone oxidoreductase complex (complex I).</text>
</comment>
<keyword evidence="3 7" id="KW-0489">Methyltransferase</keyword>
<dbReference type="PANTHER" id="PTHR12049:SF7">
    <property type="entry name" value="PROTEIN ARGININE METHYLTRANSFERASE NDUFAF7, MITOCHONDRIAL"/>
    <property type="match status" value="1"/>
</dbReference>